<dbReference type="OrthoDB" id="4229147at2"/>
<dbReference type="AlphaFoldDB" id="A0A286E1K2"/>
<evidence type="ECO:0000313" key="3">
    <source>
        <dbReference type="Proteomes" id="UP000219072"/>
    </source>
</evidence>
<dbReference type="EMBL" id="OCNE01000019">
    <property type="protein sequence ID" value="SOD64788.1"/>
    <property type="molecule type" value="Genomic_DNA"/>
</dbReference>
<name>A0A286E1K2_9ACTN</name>
<dbReference type="Proteomes" id="UP000219072">
    <property type="component" value="Unassembled WGS sequence"/>
</dbReference>
<keyword evidence="3" id="KW-1185">Reference proteome</keyword>
<evidence type="ECO:0000256" key="1">
    <source>
        <dbReference type="SAM" id="SignalP"/>
    </source>
</evidence>
<keyword evidence="1" id="KW-0732">Signal</keyword>
<reference evidence="2 3" key="1">
    <citation type="submission" date="2017-09" db="EMBL/GenBank/DDBJ databases">
        <authorList>
            <person name="Ehlers B."/>
            <person name="Leendertz F.H."/>
        </authorList>
    </citation>
    <scope>NUCLEOTIDE SEQUENCE [LARGE SCALE GENOMIC DNA]</scope>
    <source>
        <strain evidence="2 3">CGMCC 4.7095</strain>
    </source>
</reference>
<proteinExistence type="predicted"/>
<feature type="signal peptide" evidence="1">
    <location>
        <begin position="1"/>
        <end position="24"/>
    </location>
</feature>
<accession>A0A286E1K2</accession>
<sequence length="146" mass="15308">MRARRLGVRWFGGAVAAACCVCLAACLPGDKGGGGDGGGPTGEPARPAAAGELDGVWLTGEDEDDSILTINDDQVYFTENQSGEGDTCEGTVVNGLIQLESCERNGGRVFTERSAHALLQGDDLRLTWVSGEQETYTPMLDVAGRE</sequence>
<gene>
    <name evidence="2" type="ORF">SAMN06297387_11982</name>
</gene>
<evidence type="ECO:0008006" key="4">
    <source>
        <dbReference type="Google" id="ProtNLM"/>
    </source>
</evidence>
<dbReference type="RefSeq" id="WP_141514647.1">
    <property type="nucleotide sequence ID" value="NZ_OCNE01000019.1"/>
</dbReference>
<organism evidence="2 3">
    <name type="scientific">Streptomyces zhaozhouensis</name>
    <dbReference type="NCBI Taxonomy" id="1300267"/>
    <lineage>
        <taxon>Bacteria</taxon>
        <taxon>Bacillati</taxon>
        <taxon>Actinomycetota</taxon>
        <taxon>Actinomycetes</taxon>
        <taxon>Kitasatosporales</taxon>
        <taxon>Streptomycetaceae</taxon>
        <taxon>Streptomyces</taxon>
    </lineage>
</organism>
<protein>
    <recommendedName>
        <fullName evidence="4">META domain-containing protein</fullName>
    </recommendedName>
</protein>
<feature type="chain" id="PRO_5012628741" description="META domain-containing protein" evidence="1">
    <location>
        <begin position="25"/>
        <end position="146"/>
    </location>
</feature>
<evidence type="ECO:0000313" key="2">
    <source>
        <dbReference type="EMBL" id="SOD64788.1"/>
    </source>
</evidence>